<evidence type="ECO:0000259" key="7">
    <source>
        <dbReference type="PROSITE" id="PS51900"/>
    </source>
</evidence>
<dbReference type="SUPFAM" id="SSF56349">
    <property type="entry name" value="DNA breaking-rejoining enzymes"/>
    <property type="match status" value="1"/>
</dbReference>
<dbReference type="InterPro" id="IPR004107">
    <property type="entry name" value="Integrase_SAM-like_N"/>
</dbReference>
<evidence type="ECO:0000256" key="1">
    <source>
        <dbReference type="ARBA" id="ARBA00008857"/>
    </source>
</evidence>
<gene>
    <name evidence="8" type="ORF">FB391_1402</name>
</gene>
<dbReference type="PROSITE" id="PS51898">
    <property type="entry name" value="TYR_RECOMBINASE"/>
    <property type="match status" value="1"/>
</dbReference>
<feature type="domain" description="Core-binding (CB)" evidence="7">
    <location>
        <begin position="72"/>
        <end position="163"/>
    </location>
</feature>
<dbReference type="Proteomes" id="UP000320235">
    <property type="component" value="Unassembled WGS sequence"/>
</dbReference>
<dbReference type="InterPro" id="IPR050090">
    <property type="entry name" value="Tyrosine_recombinase_XerCD"/>
</dbReference>
<dbReference type="GO" id="GO:0003677">
    <property type="term" value="F:DNA binding"/>
    <property type="evidence" value="ECO:0007669"/>
    <property type="project" value="UniProtKB-UniRule"/>
</dbReference>
<dbReference type="RefSeq" id="WP_141893754.1">
    <property type="nucleotide sequence ID" value="NZ_BAABLH010000004.1"/>
</dbReference>
<reference evidence="8 9" key="1">
    <citation type="submission" date="2019-06" db="EMBL/GenBank/DDBJ databases">
        <title>Sequencing the genomes of 1000 actinobacteria strains.</title>
        <authorList>
            <person name="Klenk H.-P."/>
        </authorList>
    </citation>
    <scope>NUCLEOTIDE SEQUENCE [LARGE SCALE GENOMIC DNA]</scope>
    <source>
        <strain evidence="8 9">DSM 105492</strain>
    </source>
</reference>
<dbReference type="Pfam" id="PF14659">
    <property type="entry name" value="Phage_int_SAM_3"/>
    <property type="match status" value="1"/>
</dbReference>
<dbReference type="EMBL" id="VFPE01000002">
    <property type="protein sequence ID" value="TQM27389.1"/>
    <property type="molecule type" value="Genomic_DNA"/>
</dbReference>
<dbReference type="OrthoDB" id="1822491at2"/>
<accession>A0A543F0P6</accession>
<dbReference type="PROSITE" id="PS51900">
    <property type="entry name" value="CB"/>
    <property type="match status" value="1"/>
</dbReference>
<dbReference type="InterPro" id="IPR028259">
    <property type="entry name" value="AP2-like_int_N"/>
</dbReference>
<name>A0A543F0P6_9MICO</name>
<dbReference type="Gene3D" id="1.10.150.130">
    <property type="match status" value="1"/>
</dbReference>
<feature type="domain" description="Tyr recombinase" evidence="6">
    <location>
        <begin position="187"/>
        <end position="392"/>
    </location>
</feature>
<dbReference type="InterPro" id="IPR013762">
    <property type="entry name" value="Integrase-like_cat_sf"/>
</dbReference>
<proteinExistence type="inferred from homology"/>
<dbReference type="AlphaFoldDB" id="A0A543F0P6"/>
<evidence type="ECO:0000313" key="8">
    <source>
        <dbReference type="EMBL" id="TQM27389.1"/>
    </source>
</evidence>
<dbReference type="GO" id="GO:0006310">
    <property type="term" value="P:DNA recombination"/>
    <property type="evidence" value="ECO:0007669"/>
    <property type="project" value="UniProtKB-KW"/>
</dbReference>
<keyword evidence="3 5" id="KW-0238">DNA-binding</keyword>
<evidence type="ECO:0000259" key="6">
    <source>
        <dbReference type="PROSITE" id="PS51898"/>
    </source>
</evidence>
<dbReference type="PANTHER" id="PTHR30349:SF64">
    <property type="entry name" value="PROPHAGE INTEGRASE INTD-RELATED"/>
    <property type="match status" value="1"/>
</dbReference>
<sequence length="412" mass="46779">MPRRSNQDGTVSPYTTKSGEMRYRVAYWVDRPDGDAVRRFRRGFASEREALAALGEVQVDIRRGVHVDETRETFNAYAEKYFDSLRVRPSTLAGYRKHFRVHVLPSSIGRAPIADITKDQLNRFYRQLELTGRKDRGHIGEPLGAATVRHVHVLVSQVLQHALEDGLIRFNPAKRASPPTKLEAAPPEMTTWSAEDARLFLEWSESSGDYLWLAWLTLLGTGMRRGELLGLRWKDVDLDNQVVTVARAMSYVKEAGRRPVIDFRATKSGRVRNVDIDRRLTDAFRARHDVLRAVSPELARGEQLIFCNRYGAPHNPTQFSRQWRERVARAVAEHPDLDVLHLHELRHTHATLLLRAGVHPKIVSERLGHADIQTTLNTYSHAVRTLQRGAADLVGELLAPVSTELPELDPVT</sequence>
<protein>
    <submittedName>
        <fullName evidence="8">Site-specific recombinase XerC</fullName>
    </submittedName>
</protein>
<organism evidence="8 9">
    <name type="scientific">Microbacterium kyungheense</name>
    <dbReference type="NCBI Taxonomy" id="1263636"/>
    <lineage>
        <taxon>Bacteria</taxon>
        <taxon>Bacillati</taxon>
        <taxon>Actinomycetota</taxon>
        <taxon>Actinomycetes</taxon>
        <taxon>Micrococcales</taxon>
        <taxon>Microbacteriaceae</taxon>
        <taxon>Microbacterium</taxon>
    </lineage>
</organism>
<dbReference type="InterPro" id="IPR011010">
    <property type="entry name" value="DNA_brk_join_enz"/>
</dbReference>
<keyword evidence="4" id="KW-0233">DNA recombination</keyword>
<dbReference type="Pfam" id="PF00589">
    <property type="entry name" value="Phage_integrase"/>
    <property type="match status" value="1"/>
</dbReference>
<comment type="caution">
    <text evidence="8">The sequence shown here is derived from an EMBL/GenBank/DDBJ whole genome shotgun (WGS) entry which is preliminary data.</text>
</comment>
<evidence type="ECO:0000256" key="3">
    <source>
        <dbReference type="ARBA" id="ARBA00023125"/>
    </source>
</evidence>
<evidence type="ECO:0000256" key="2">
    <source>
        <dbReference type="ARBA" id="ARBA00022908"/>
    </source>
</evidence>
<dbReference type="PANTHER" id="PTHR30349">
    <property type="entry name" value="PHAGE INTEGRASE-RELATED"/>
    <property type="match status" value="1"/>
</dbReference>
<dbReference type="CDD" id="cd01189">
    <property type="entry name" value="INT_ICEBs1_C_like"/>
    <property type="match status" value="1"/>
</dbReference>
<evidence type="ECO:0000256" key="4">
    <source>
        <dbReference type="ARBA" id="ARBA00023172"/>
    </source>
</evidence>
<dbReference type="InterPro" id="IPR044068">
    <property type="entry name" value="CB"/>
</dbReference>
<dbReference type="InterPro" id="IPR002104">
    <property type="entry name" value="Integrase_catalytic"/>
</dbReference>
<keyword evidence="9" id="KW-1185">Reference proteome</keyword>
<evidence type="ECO:0000256" key="5">
    <source>
        <dbReference type="PROSITE-ProRule" id="PRU01248"/>
    </source>
</evidence>
<dbReference type="InterPro" id="IPR010998">
    <property type="entry name" value="Integrase_recombinase_N"/>
</dbReference>
<dbReference type="Pfam" id="PF14657">
    <property type="entry name" value="Arm-DNA-bind_4"/>
    <property type="match status" value="1"/>
</dbReference>
<keyword evidence="2" id="KW-0229">DNA integration</keyword>
<comment type="similarity">
    <text evidence="1">Belongs to the 'phage' integrase family.</text>
</comment>
<dbReference type="Gene3D" id="1.10.443.10">
    <property type="entry name" value="Intergrase catalytic core"/>
    <property type="match status" value="1"/>
</dbReference>
<dbReference type="GO" id="GO:0015074">
    <property type="term" value="P:DNA integration"/>
    <property type="evidence" value="ECO:0007669"/>
    <property type="project" value="UniProtKB-KW"/>
</dbReference>
<evidence type="ECO:0000313" key="9">
    <source>
        <dbReference type="Proteomes" id="UP000320235"/>
    </source>
</evidence>